<organism evidence="1 2">
    <name type="scientific">Plastoroseomonas arctica</name>
    <dbReference type="NCBI Taxonomy" id="1509237"/>
    <lineage>
        <taxon>Bacteria</taxon>
        <taxon>Pseudomonadati</taxon>
        <taxon>Pseudomonadota</taxon>
        <taxon>Alphaproteobacteria</taxon>
        <taxon>Acetobacterales</taxon>
        <taxon>Acetobacteraceae</taxon>
        <taxon>Plastoroseomonas</taxon>
    </lineage>
</organism>
<evidence type="ECO:0008006" key="3">
    <source>
        <dbReference type="Google" id="ProtNLM"/>
    </source>
</evidence>
<name>A0AAF1JXS2_9PROT</name>
<gene>
    <name evidence="1" type="ORF">GXW79_05125</name>
</gene>
<dbReference type="Proteomes" id="UP001196068">
    <property type="component" value="Unassembled WGS sequence"/>
</dbReference>
<keyword evidence="2" id="KW-1185">Reference proteome</keyword>
<evidence type="ECO:0000313" key="2">
    <source>
        <dbReference type="Proteomes" id="UP001196068"/>
    </source>
</evidence>
<comment type="caution">
    <text evidence="1">The sequence shown here is derived from an EMBL/GenBank/DDBJ whole genome shotgun (WGS) entry which is preliminary data.</text>
</comment>
<feature type="non-terminal residue" evidence="1">
    <location>
        <position position="95"/>
    </location>
</feature>
<reference evidence="1" key="1">
    <citation type="submission" date="2020-01" db="EMBL/GenBank/DDBJ databases">
        <authorList>
            <person name="Rat A."/>
        </authorList>
    </citation>
    <scope>NUCLEOTIDE SEQUENCE</scope>
    <source>
        <strain evidence="1">LMG 28251</strain>
    </source>
</reference>
<evidence type="ECO:0000313" key="1">
    <source>
        <dbReference type="EMBL" id="MBR0654458.1"/>
    </source>
</evidence>
<proteinExistence type="predicted"/>
<sequence length="95" mass="10221">MTPPPRARAQRPAGKPPDTASLREAAFHHLARYSATEAGLRRVLERRVDRWARRAEAEGAERDTLAQAVATGRSAAADVARAMVANGQVDDAAYA</sequence>
<protein>
    <recommendedName>
        <fullName evidence="3">Regulatory protein RecX</fullName>
    </recommendedName>
</protein>
<accession>A0AAF1JXS2</accession>
<dbReference type="AlphaFoldDB" id="A0AAF1JXS2"/>
<reference evidence="1" key="2">
    <citation type="journal article" date="2021" name="Syst. Appl. Microbiol.">
        <title>Roseomonas hellenica sp. nov., isolated from roots of wild-growing Alkanna tinctoria.</title>
        <authorList>
            <person name="Rat A."/>
            <person name="Naranjo H.D."/>
            <person name="Lebbe L."/>
            <person name="Cnockaert M."/>
            <person name="Krigas N."/>
            <person name="Grigoriadou K."/>
            <person name="Maloupa E."/>
            <person name="Willems A."/>
        </authorList>
    </citation>
    <scope>NUCLEOTIDE SEQUENCE</scope>
    <source>
        <strain evidence="1">LMG 28251</strain>
    </source>
</reference>
<dbReference type="EMBL" id="JAAEDH010000004">
    <property type="protein sequence ID" value="MBR0654458.1"/>
    <property type="molecule type" value="Genomic_DNA"/>
</dbReference>